<evidence type="ECO:0000256" key="1">
    <source>
        <dbReference type="SAM" id="Phobius"/>
    </source>
</evidence>
<dbReference type="RefSeq" id="WP_119433680.1">
    <property type="nucleotide sequence ID" value="NZ_QWGE01000007.1"/>
</dbReference>
<evidence type="ECO:0000313" key="3">
    <source>
        <dbReference type="Proteomes" id="UP000266005"/>
    </source>
</evidence>
<keyword evidence="1" id="KW-0472">Membrane</keyword>
<evidence type="ECO:0000313" key="2">
    <source>
        <dbReference type="EMBL" id="RIJ33517.1"/>
    </source>
</evidence>
<keyword evidence="1" id="KW-1133">Transmembrane helix</keyword>
<dbReference type="Proteomes" id="UP000266005">
    <property type="component" value="Unassembled WGS sequence"/>
</dbReference>
<dbReference type="OrthoDB" id="980645at2"/>
<dbReference type="EMBL" id="QWGE01000007">
    <property type="protein sequence ID" value="RIJ33517.1"/>
    <property type="molecule type" value="Genomic_DNA"/>
</dbReference>
<keyword evidence="1" id="KW-0812">Transmembrane</keyword>
<keyword evidence="3" id="KW-1185">Reference proteome</keyword>
<sequence>MPHAKYIWSISLAILVMVNVLSMPLIRLGYELNKEYIIQNLCVNRDKPQLQCEGKCHLSKSVKAANQESQDQTNFKAKSLSYDFISVTEAATPVAKVWLPARTYGYYSLSAYNAYSSKILHPPQV</sequence>
<protein>
    <submittedName>
        <fullName evidence="2">Uncharacterized protein</fullName>
    </submittedName>
</protein>
<proteinExistence type="predicted"/>
<feature type="transmembrane region" description="Helical" evidence="1">
    <location>
        <begin position="6"/>
        <end position="26"/>
    </location>
</feature>
<organism evidence="2 3">
    <name type="scientific">Pontibacter oryzae</name>
    <dbReference type="NCBI Taxonomy" id="2304593"/>
    <lineage>
        <taxon>Bacteria</taxon>
        <taxon>Pseudomonadati</taxon>
        <taxon>Bacteroidota</taxon>
        <taxon>Cytophagia</taxon>
        <taxon>Cytophagales</taxon>
        <taxon>Hymenobacteraceae</taxon>
        <taxon>Pontibacter</taxon>
    </lineage>
</organism>
<dbReference type="AlphaFoldDB" id="A0A399RUF1"/>
<comment type="caution">
    <text evidence="2">The sequence shown here is derived from an EMBL/GenBank/DDBJ whole genome shotgun (WGS) entry which is preliminary data.</text>
</comment>
<gene>
    <name evidence="2" type="ORF">D1627_18055</name>
</gene>
<reference evidence="3" key="1">
    <citation type="submission" date="2018-08" db="EMBL/GenBank/DDBJ databases">
        <title>Mucilaginibacter sp. MYSH2.</title>
        <authorList>
            <person name="Seo T."/>
        </authorList>
    </citation>
    <scope>NUCLEOTIDE SEQUENCE [LARGE SCALE GENOMIC DNA]</scope>
    <source>
        <strain evidence="3">KIRAN</strain>
    </source>
</reference>
<accession>A0A399RUF1</accession>
<name>A0A399RUF1_9BACT</name>